<dbReference type="InterPro" id="IPR000326">
    <property type="entry name" value="PAP2/HPO"/>
</dbReference>
<dbReference type="Pfam" id="PF09335">
    <property type="entry name" value="VTT_dom"/>
    <property type="match status" value="1"/>
</dbReference>
<feature type="transmembrane region" description="Helical" evidence="2">
    <location>
        <begin position="217"/>
        <end position="237"/>
    </location>
</feature>
<dbReference type="RefSeq" id="WP_076165867.1">
    <property type="nucleotide sequence ID" value="NZ_MRTP01000001.1"/>
</dbReference>
<dbReference type="PANTHER" id="PTHR42709:SF9">
    <property type="entry name" value="ALKALINE PHOSPHATASE LIKE PROTEIN"/>
    <property type="match status" value="1"/>
</dbReference>
<evidence type="ECO:0000313" key="5">
    <source>
        <dbReference type="EMBL" id="OMF57687.1"/>
    </source>
</evidence>
<dbReference type="EMBL" id="MRTP01000001">
    <property type="protein sequence ID" value="OMF57687.1"/>
    <property type="molecule type" value="Genomic_DNA"/>
</dbReference>
<evidence type="ECO:0000313" key="6">
    <source>
        <dbReference type="Proteomes" id="UP000187172"/>
    </source>
</evidence>
<dbReference type="PANTHER" id="PTHR42709">
    <property type="entry name" value="ALKALINE PHOSPHATASE LIKE PROTEIN"/>
    <property type="match status" value="1"/>
</dbReference>
<keyword evidence="6" id="KW-1185">Reference proteome</keyword>
<dbReference type="STRING" id="297318.BK138_03580"/>
<dbReference type="InterPro" id="IPR032816">
    <property type="entry name" value="VTT_dom"/>
</dbReference>
<dbReference type="Pfam" id="PF01569">
    <property type="entry name" value="PAP2"/>
    <property type="match status" value="1"/>
</dbReference>
<feature type="transmembrane region" description="Helical" evidence="2">
    <location>
        <begin position="270"/>
        <end position="292"/>
    </location>
</feature>
<feature type="domain" description="VTT" evidence="4">
    <location>
        <begin position="27"/>
        <end position="153"/>
    </location>
</feature>
<evidence type="ECO:0000256" key="2">
    <source>
        <dbReference type="SAM" id="Phobius"/>
    </source>
</evidence>
<dbReference type="AlphaFoldDB" id="A0A1R1F0T0"/>
<keyword evidence="2" id="KW-0812">Transmembrane</keyword>
<dbReference type="GO" id="GO:0005886">
    <property type="term" value="C:plasma membrane"/>
    <property type="evidence" value="ECO:0007669"/>
    <property type="project" value="TreeGrafter"/>
</dbReference>
<dbReference type="SUPFAM" id="SSF48317">
    <property type="entry name" value="Acid phosphatase/Vanadium-dependent haloperoxidase"/>
    <property type="match status" value="1"/>
</dbReference>
<evidence type="ECO:0000256" key="1">
    <source>
        <dbReference type="ARBA" id="ARBA00010792"/>
    </source>
</evidence>
<feature type="transmembrane region" description="Helical" evidence="2">
    <location>
        <begin position="135"/>
        <end position="156"/>
    </location>
</feature>
<dbReference type="InterPro" id="IPR036938">
    <property type="entry name" value="PAP2/HPO_sf"/>
</dbReference>
<evidence type="ECO:0000259" key="3">
    <source>
        <dbReference type="Pfam" id="PF01569"/>
    </source>
</evidence>
<comment type="caution">
    <text evidence="5">The sequence shown here is derived from an EMBL/GenBank/DDBJ whole genome shotgun (WGS) entry which is preliminary data.</text>
</comment>
<comment type="similarity">
    <text evidence="1">Belongs to the DedA family.</text>
</comment>
<evidence type="ECO:0000259" key="4">
    <source>
        <dbReference type="Pfam" id="PF09335"/>
    </source>
</evidence>
<dbReference type="InterPro" id="IPR051311">
    <property type="entry name" value="DedA_domain"/>
</dbReference>
<organism evidence="5 6">
    <name type="scientific">Paenibacillus rhizosphaerae</name>
    <dbReference type="NCBI Taxonomy" id="297318"/>
    <lineage>
        <taxon>Bacteria</taxon>
        <taxon>Bacillati</taxon>
        <taxon>Bacillota</taxon>
        <taxon>Bacilli</taxon>
        <taxon>Bacillales</taxon>
        <taxon>Paenibacillaceae</taxon>
        <taxon>Paenibacillus</taxon>
    </lineage>
</organism>
<dbReference type="Gene3D" id="1.20.144.10">
    <property type="entry name" value="Phosphatidic acid phosphatase type 2/haloperoxidase"/>
    <property type="match status" value="1"/>
</dbReference>
<name>A0A1R1F0T0_9BACL</name>
<feature type="transmembrane region" description="Helical" evidence="2">
    <location>
        <begin position="47"/>
        <end position="69"/>
    </location>
</feature>
<sequence length="439" mass="49675">MLTNLLEHYGYALIYLFLCLEMLALPLPGEMMMSYTGLFVYEGKLNWLLSMASAGAGVLTGVTLSYWIGYRLGRPFISRHGSKVHLTEERMEQITGWFERYGDKLLFAAYFIPGVRHITGYFCGVTRMPFRRYALFAYTGALFWVGLFISLGKVLGPKWEAYHSTVNRYMVIFGIGSALVTAAIYVYRKYKHQVIERLMDLLASGVRHFQSFGKVRLLLLSSFAAFVLFFSLMLGVIQDFLSHEYGQFDQIASYLVSVLFGPEWAGWMHVFARFGTLDLYGPVLCLTGLWIVLHSRDRGLDLSFLVWVVAGGEFLDRVLRLLFHRPGPVAAGVQLFNTFPSEETLVTLTVCGFSAFLLLRHYHFRYVRIPIVLAVILICLAVGVSRVYFHVQFPSDVFAGYIFGGVWVSLHVMLLEIMRKFKESELGTGPGKGSGSKDA</sequence>
<proteinExistence type="inferred from homology"/>
<keyword evidence="2" id="KW-1133">Transmembrane helix</keyword>
<protein>
    <submittedName>
        <fullName evidence="5">Alkaline phosphatase</fullName>
    </submittedName>
</protein>
<gene>
    <name evidence="5" type="ORF">BK138_03580</name>
</gene>
<feature type="transmembrane region" description="Helical" evidence="2">
    <location>
        <begin position="371"/>
        <end position="391"/>
    </location>
</feature>
<feature type="domain" description="Phosphatidic acid phosphatase type 2/haloperoxidase" evidence="3">
    <location>
        <begin position="336"/>
        <end position="410"/>
    </location>
</feature>
<reference evidence="5 6" key="1">
    <citation type="submission" date="2016-11" db="EMBL/GenBank/DDBJ databases">
        <title>Paenibacillus species isolates.</title>
        <authorList>
            <person name="Beno S.M."/>
        </authorList>
    </citation>
    <scope>NUCLEOTIDE SEQUENCE [LARGE SCALE GENOMIC DNA]</scope>
    <source>
        <strain evidence="5 6">FSL R5-0378</strain>
    </source>
</reference>
<dbReference type="Proteomes" id="UP000187172">
    <property type="component" value="Unassembled WGS sequence"/>
</dbReference>
<feature type="transmembrane region" description="Helical" evidence="2">
    <location>
        <begin position="9"/>
        <end position="27"/>
    </location>
</feature>
<keyword evidence="2" id="KW-0472">Membrane</keyword>
<feature type="transmembrane region" description="Helical" evidence="2">
    <location>
        <begin position="397"/>
        <end position="415"/>
    </location>
</feature>
<feature type="transmembrane region" description="Helical" evidence="2">
    <location>
        <begin position="168"/>
        <end position="187"/>
    </location>
</feature>
<accession>A0A1R1F0T0</accession>